<name>A0ABR4EHS3_9PEZI</name>
<dbReference type="Proteomes" id="UP001600888">
    <property type="component" value="Unassembled WGS sequence"/>
</dbReference>
<proteinExistence type="predicted"/>
<gene>
    <name evidence="1" type="ORF">FJTKL_11197</name>
</gene>
<evidence type="ECO:0000313" key="2">
    <source>
        <dbReference type="Proteomes" id="UP001600888"/>
    </source>
</evidence>
<evidence type="ECO:0000313" key="1">
    <source>
        <dbReference type="EMBL" id="KAL2281920.1"/>
    </source>
</evidence>
<organism evidence="1 2">
    <name type="scientific">Diaporthe vaccinii</name>
    <dbReference type="NCBI Taxonomy" id="105482"/>
    <lineage>
        <taxon>Eukaryota</taxon>
        <taxon>Fungi</taxon>
        <taxon>Dikarya</taxon>
        <taxon>Ascomycota</taxon>
        <taxon>Pezizomycotina</taxon>
        <taxon>Sordariomycetes</taxon>
        <taxon>Sordariomycetidae</taxon>
        <taxon>Diaporthales</taxon>
        <taxon>Diaporthaceae</taxon>
        <taxon>Diaporthe</taxon>
        <taxon>Diaporthe eres species complex</taxon>
    </lineage>
</organism>
<comment type="caution">
    <text evidence="1">The sequence shown here is derived from an EMBL/GenBank/DDBJ whole genome shotgun (WGS) entry which is preliminary data.</text>
</comment>
<protein>
    <submittedName>
        <fullName evidence="1">Uncharacterized protein</fullName>
    </submittedName>
</protein>
<dbReference type="EMBL" id="JBAWTH010000053">
    <property type="protein sequence ID" value="KAL2281920.1"/>
    <property type="molecule type" value="Genomic_DNA"/>
</dbReference>
<reference evidence="1 2" key="1">
    <citation type="submission" date="2024-03" db="EMBL/GenBank/DDBJ databases">
        <title>A high-quality draft genome sequence of Diaporthe vaccinii, a causative agent of upright dieback and viscid rot disease in cranberry plants.</title>
        <authorList>
            <person name="Sarrasin M."/>
            <person name="Lang B.F."/>
            <person name="Burger G."/>
        </authorList>
    </citation>
    <scope>NUCLEOTIDE SEQUENCE [LARGE SCALE GENOMIC DNA]</scope>
    <source>
        <strain evidence="1 2">IS7</strain>
    </source>
</reference>
<sequence>MHESHWLGTDGTTYMAWICTWKAILLASGVPSDSSTQPARFLLSKHDDYGLAVLLRTTISARTLGWGEITSCVTRKAIFTWAQRMEGYEDIEIVYPSQLSKEEVAKFSVRGKPLEVVEYEVIEHENIEHEVETETEN</sequence>
<accession>A0ABR4EHS3</accession>
<keyword evidence="2" id="KW-1185">Reference proteome</keyword>